<keyword evidence="3" id="KW-1185">Reference proteome</keyword>
<evidence type="ECO:0000313" key="3">
    <source>
        <dbReference type="Proteomes" id="UP000187209"/>
    </source>
</evidence>
<dbReference type="Proteomes" id="UP000187209">
    <property type="component" value="Unassembled WGS sequence"/>
</dbReference>
<organism evidence="2 3">
    <name type="scientific">Stentor coeruleus</name>
    <dbReference type="NCBI Taxonomy" id="5963"/>
    <lineage>
        <taxon>Eukaryota</taxon>
        <taxon>Sar</taxon>
        <taxon>Alveolata</taxon>
        <taxon>Ciliophora</taxon>
        <taxon>Postciliodesmatophora</taxon>
        <taxon>Heterotrichea</taxon>
        <taxon>Heterotrichida</taxon>
        <taxon>Stentoridae</taxon>
        <taxon>Stentor</taxon>
    </lineage>
</organism>
<gene>
    <name evidence="2" type="ORF">SteCoe_28618</name>
</gene>
<evidence type="ECO:0000256" key="1">
    <source>
        <dbReference type="SAM" id="MobiDB-lite"/>
    </source>
</evidence>
<name>A0A1R2B7T9_9CILI</name>
<feature type="region of interest" description="Disordered" evidence="1">
    <location>
        <begin position="26"/>
        <end position="49"/>
    </location>
</feature>
<sequence length="83" mass="9530">MQYSVKVLSEAKFKFNDYQNEIVEEQLEESKSQLSSEDSSLITEEDSSGNQLAPEIIKIRKKNKQLQKDLTSGLMNFKSTILQ</sequence>
<comment type="caution">
    <text evidence="2">The sequence shown here is derived from an EMBL/GenBank/DDBJ whole genome shotgun (WGS) entry which is preliminary data.</text>
</comment>
<evidence type="ECO:0000313" key="2">
    <source>
        <dbReference type="EMBL" id="OMJ72849.1"/>
    </source>
</evidence>
<dbReference type="AlphaFoldDB" id="A0A1R2B7T9"/>
<feature type="compositionally biased region" description="Low complexity" evidence="1">
    <location>
        <begin position="32"/>
        <end position="41"/>
    </location>
</feature>
<protein>
    <submittedName>
        <fullName evidence="2">Uncharacterized protein</fullName>
    </submittedName>
</protein>
<dbReference type="EMBL" id="MPUH01000869">
    <property type="protein sequence ID" value="OMJ72849.1"/>
    <property type="molecule type" value="Genomic_DNA"/>
</dbReference>
<accession>A0A1R2B7T9</accession>
<reference evidence="2 3" key="1">
    <citation type="submission" date="2016-11" db="EMBL/GenBank/DDBJ databases">
        <title>The macronuclear genome of Stentor coeruleus: a giant cell with tiny introns.</title>
        <authorList>
            <person name="Slabodnick M."/>
            <person name="Ruby J.G."/>
            <person name="Reiff S.B."/>
            <person name="Swart E.C."/>
            <person name="Gosai S."/>
            <person name="Prabakaran S."/>
            <person name="Witkowska E."/>
            <person name="Larue G.E."/>
            <person name="Fisher S."/>
            <person name="Freeman R.M."/>
            <person name="Gunawardena J."/>
            <person name="Chu W."/>
            <person name="Stover N.A."/>
            <person name="Gregory B.D."/>
            <person name="Nowacki M."/>
            <person name="Derisi J."/>
            <person name="Roy S.W."/>
            <person name="Marshall W.F."/>
            <person name="Sood P."/>
        </authorList>
    </citation>
    <scope>NUCLEOTIDE SEQUENCE [LARGE SCALE GENOMIC DNA]</scope>
    <source>
        <strain evidence="2">WM001</strain>
    </source>
</reference>
<proteinExistence type="predicted"/>